<keyword evidence="15" id="KW-1185">Reference proteome</keyword>
<dbReference type="GO" id="GO:0051724">
    <property type="term" value="F:NAD transmembrane transporter activity"/>
    <property type="evidence" value="ECO:0007669"/>
    <property type="project" value="TreeGrafter"/>
</dbReference>
<feature type="repeat" description="Solcar" evidence="10">
    <location>
        <begin position="91"/>
        <end position="175"/>
    </location>
</feature>
<comment type="similarity">
    <text evidence="2 11">Belongs to the mitochondrial carrier (TC 2.A.29) family.</text>
</comment>
<dbReference type="InterPro" id="IPR052465">
    <property type="entry name" value="Mito_NAD+_Carrier"/>
</dbReference>
<dbReference type="GO" id="GO:0005743">
    <property type="term" value="C:mitochondrial inner membrane"/>
    <property type="evidence" value="ECO:0007669"/>
    <property type="project" value="UniProtKB-SubCell"/>
</dbReference>
<dbReference type="Gene3D" id="1.50.40.10">
    <property type="entry name" value="Mitochondrial carrier domain"/>
    <property type="match status" value="1"/>
</dbReference>
<evidence type="ECO:0000313" key="14">
    <source>
        <dbReference type="EMBL" id="CAE1165986.1"/>
    </source>
</evidence>
<keyword evidence="13" id="KW-0732">Signal</keyword>
<dbReference type="InterPro" id="IPR023395">
    <property type="entry name" value="MCP_dom_sf"/>
</dbReference>
<evidence type="ECO:0000256" key="6">
    <source>
        <dbReference type="ARBA" id="ARBA00022792"/>
    </source>
</evidence>
<organism evidence="14 15">
    <name type="scientific">Acanthosepion pharaonis</name>
    <name type="common">Pharaoh cuttlefish</name>
    <name type="synonym">Sepia pharaonis</name>
    <dbReference type="NCBI Taxonomy" id="158019"/>
    <lineage>
        <taxon>Eukaryota</taxon>
        <taxon>Metazoa</taxon>
        <taxon>Spiralia</taxon>
        <taxon>Lophotrochozoa</taxon>
        <taxon>Mollusca</taxon>
        <taxon>Cephalopoda</taxon>
        <taxon>Coleoidea</taxon>
        <taxon>Decapodiformes</taxon>
        <taxon>Sepiida</taxon>
        <taxon>Sepiina</taxon>
        <taxon>Sepiidae</taxon>
        <taxon>Acanthosepion</taxon>
    </lineage>
</organism>
<evidence type="ECO:0000256" key="7">
    <source>
        <dbReference type="ARBA" id="ARBA00022989"/>
    </source>
</evidence>
<reference evidence="14" key="1">
    <citation type="submission" date="2021-01" db="EMBL/GenBank/DDBJ databases">
        <authorList>
            <person name="Li R."/>
            <person name="Bekaert M."/>
        </authorList>
    </citation>
    <scope>NUCLEOTIDE SEQUENCE</scope>
    <source>
        <strain evidence="14">Farmed</strain>
    </source>
</reference>
<keyword evidence="6" id="KW-0999">Mitochondrion inner membrane</keyword>
<accession>A0A812B1Q4</accession>
<evidence type="ECO:0000256" key="11">
    <source>
        <dbReference type="RuleBase" id="RU000488"/>
    </source>
</evidence>
<evidence type="ECO:0000256" key="3">
    <source>
        <dbReference type="ARBA" id="ARBA00022448"/>
    </source>
</evidence>
<evidence type="ECO:0000256" key="4">
    <source>
        <dbReference type="ARBA" id="ARBA00022692"/>
    </source>
</evidence>
<evidence type="ECO:0000256" key="1">
    <source>
        <dbReference type="ARBA" id="ARBA00004448"/>
    </source>
</evidence>
<evidence type="ECO:0000256" key="13">
    <source>
        <dbReference type="SAM" id="SignalP"/>
    </source>
</evidence>
<gene>
    <name evidence="14" type="ORF">SPHA_8658</name>
</gene>
<keyword evidence="3 11" id="KW-0813">Transport</keyword>
<dbReference type="PROSITE" id="PS50920">
    <property type="entry name" value="SOLCAR"/>
    <property type="match status" value="2"/>
</dbReference>
<evidence type="ECO:0000313" key="15">
    <source>
        <dbReference type="Proteomes" id="UP000597762"/>
    </source>
</evidence>
<proteinExistence type="inferred from homology"/>
<keyword evidence="8" id="KW-0496">Mitochondrion</keyword>
<feature type="chain" id="PRO_5033006701" evidence="13">
    <location>
        <begin position="22"/>
        <end position="276"/>
    </location>
</feature>
<comment type="caution">
    <text evidence="14">The sequence shown here is derived from an EMBL/GenBank/DDBJ whole genome shotgun (WGS) entry which is preliminary data.</text>
</comment>
<keyword evidence="7 12" id="KW-1133">Transmembrane helix</keyword>
<dbReference type="SUPFAM" id="SSF103506">
    <property type="entry name" value="Mitochondrial carrier"/>
    <property type="match status" value="1"/>
</dbReference>
<feature type="transmembrane region" description="Helical" evidence="12">
    <location>
        <begin position="190"/>
        <end position="210"/>
    </location>
</feature>
<evidence type="ECO:0000256" key="12">
    <source>
        <dbReference type="SAM" id="Phobius"/>
    </source>
</evidence>
<name>A0A812B1Q4_ACAPH</name>
<feature type="signal peptide" evidence="13">
    <location>
        <begin position="1"/>
        <end position="21"/>
    </location>
</feature>
<evidence type="ECO:0000256" key="9">
    <source>
        <dbReference type="ARBA" id="ARBA00023136"/>
    </source>
</evidence>
<protein>
    <submittedName>
        <fullName evidence="14">Solute carrier family 25 member 51,Solute carrier family 25 member 52</fullName>
    </submittedName>
</protein>
<dbReference type="PANTHER" id="PTHR46131">
    <property type="entry name" value="SD08549P"/>
    <property type="match status" value="1"/>
</dbReference>
<keyword evidence="4 10" id="KW-0812">Transmembrane</keyword>
<evidence type="ECO:0000256" key="10">
    <source>
        <dbReference type="PROSITE-ProRule" id="PRU00282"/>
    </source>
</evidence>
<keyword evidence="9 10" id="KW-0472">Membrane</keyword>
<dbReference type="Pfam" id="PF00153">
    <property type="entry name" value="Mito_carr"/>
    <property type="match status" value="3"/>
</dbReference>
<feature type="repeat" description="Solcar" evidence="10">
    <location>
        <begin position="184"/>
        <end position="271"/>
    </location>
</feature>
<dbReference type="EMBL" id="CAHIKZ030000282">
    <property type="protein sequence ID" value="CAE1165986.1"/>
    <property type="molecule type" value="Genomic_DNA"/>
</dbReference>
<evidence type="ECO:0000256" key="2">
    <source>
        <dbReference type="ARBA" id="ARBA00006375"/>
    </source>
</evidence>
<dbReference type="PANTHER" id="PTHR46131:SF1">
    <property type="entry name" value="SD08549P"/>
    <property type="match status" value="1"/>
</dbReference>
<dbReference type="AlphaFoldDB" id="A0A812B1Q4"/>
<comment type="subcellular location">
    <subcellularLocation>
        <location evidence="1">Mitochondrion inner membrane</location>
        <topology evidence="1">Multi-pass membrane protein</topology>
    </subcellularLocation>
</comment>
<dbReference type="OrthoDB" id="2139348at2759"/>
<evidence type="ECO:0000256" key="5">
    <source>
        <dbReference type="ARBA" id="ARBA00022737"/>
    </source>
</evidence>
<sequence>MCRPITVSPVSLFRLARLALMLRCCRRVAFKSNSDFRSSGIACKQIYLEGPQHLYRGLLPPLMQKSTSMAIMFGIYNRYHELLILHGPQMPTDVAKGTAAMLAGTTEAILVPFERIQTLMQDQTYHKRFQNTFEAFRKTRSYGLAEYYRGLSAILMRNGPSSALFFLGRDHVKERLPESHNVVTIALQDFISGAFLGAIISTFLFPLNAIKTRMQSEYGTRFISIVESYRILVAERNHSALSLMRGVHINYMRSFLSWGIINASYEILLSYFKKKS</sequence>
<keyword evidence="5" id="KW-0677">Repeat</keyword>
<dbReference type="Proteomes" id="UP000597762">
    <property type="component" value="Unassembled WGS sequence"/>
</dbReference>
<evidence type="ECO:0000256" key="8">
    <source>
        <dbReference type="ARBA" id="ARBA00023128"/>
    </source>
</evidence>
<dbReference type="InterPro" id="IPR018108">
    <property type="entry name" value="MCP_transmembrane"/>
</dbReference>